<dbReference type="SUPFAM" id="SSF52058">
    <property type="entry name" value="L domain-like"/>
    <property type="match status" value="1"/>
</dbReference>
<dbReference type="PANTHER" id="PTHR45974">
    <property type="entry name" value="RECEPTOR-LIKE PROTEIN 55"/>
    <property type="match status" value="1"/>
</dbReference>
<comment type="caution">
    <text evidence="13">The sequence shown here is derived from an EMBL/GenBank/DDBJ whole genome shotgun (WGS) entry which is preliminary data.</text>
</comment>
<dbReference type="SUPFAM" id="SSF56112">
    <property type="entry name" value="Protein kinase-like (PK-like)"/>
    <property type="match status" value="1"/>
</dbReference>
<dbReference type="InterPro" id="IPR001245">
    <property type="entry name" value="Ser-Thr/Tyr_kinase_cat_dom"/>
</dbReference>
<evidence type="ECO:0000313" key="13">
    <source>
        <dbReference type="EMBL" id="CAK9177845.1"/>
    </source>
</evidence>
<dbReference type="InterPro" id="IPR000719">
    <property type="entry name" value="Prot_kinase_dom"/>
</dbReference>
<sequence length="705" mass="76524">MGPRIWVCSLVISIPVLIIAAQTNNQDYVALQSLQAIWQNTPPNWVGPDPCGAGWDGIRCNNSRVTSITLASMNLTGQLSGDIQELAELQILDLSYNKGLTGSLPSSIGKLKKLARLIVVGCGFSGLIPDTIGSLQQLLSLSLNSNNFIGGIPPSIGSLINLYWLDIADNKLSGTIPVSDGNTPGLDMLVHTKHFHFGQNHLSGEIPPRLFNSNMTLIHVLFESNNLIGNIPSTIGLVQTLEVLRLDRNALSGTVPRNLNSLSLLKELYLSNNKLTGALPNLTGLNSLNYMDLSNNSFNASAVPSWSYGTRTTSRTSSSWPLQPPSLADRVSCFSISGDPNNYIADYAQSVGYKKELILVGNPICQETGQSQTENYCVIPEPSNYSSYSTPPNNCLPTTSGSNQLSSPNCKCAYPYTGTLTFRAPSFFDLRNLSIYASLQSSMMVFFQSHQLPVDSVSLSNPTKNSDDYVILDVRIFPSGLNRFNQSRISGIGFVLSNQTFKPPSGFGPSVFHGDGYGNFAGTHKSTSTGVIIGAAVGGSVLVILVLLAGVYAFRQKRRADKQNNPFVLYLSSILEPRQNSGGVPQLKGARFFSFEELKRCTNNFSETNDLGSGGYGKVYKGTLPSGQLVAIKRAQHGSMQGGLEFKTEIELLSRVHHKNVVSLVGFCFEQVEQMLVYEYIPNGTLKESLSGASDDFLTFTSYEY</sequence>
<evidence type="ECO:0000256" key="8">
    <source>
        <dbReference type="ARBA" id="ARBA00023180"/>
    </source>
</evidence>
<dbReference type="InterPro" id="IPR032675">
    <property type="entry name" value="LRR_dom_sf"/>
</dbReference>
<dbReference type="Gene3D" id="3.80.10.10">
    <property type="entry name" value="Ribonuclease Inhibitor"/>
    <property type="match status" value="2"/>
</dbReference>
<dbReference type="PROSITE" id="PS50011">
    <property type="entry name" value="PROTEIN_KINASE_DOM"/>
    <property type="match status" value="1"/>
</dbReference>
<feature type="transmembrane region" description="Helical" evidence="10">
    <location>
        <begin position="531"/>
        <end position="554"/>
    </location>
</feature>
<feature type="chain" id="PRO_5044757662" description="Protein kinase domain-containing protein" evidence="11">
    <location>
        <begin position="22"/>
        <end position="705"/>
    </location>
</feature>
<evidence type="ECO:0000256" key="10">
    <source>
        <dbReference type="SAM" id="Phobius"/>
    </source>
</evidence>
<evidence type="ECO:0000256" key="6">
    <source>
        <dbReference type="ARBA" id="ARBA00022989"/>
    </source>
</evidence>
<evidence type="ECO:0000256" key="5">
    <source>
        <dbReference type="ARBA" id="ARBA00022737"/>
    </source>
</evidence>
<evidence type="ECO:0000259" key="12">
    <source>
        <dbReference type="PROSITE" id="PS50011"/>
    </source>
</evidence>
<feature type="binding site" evidence="9">
    <location>
        <position position="633"/>
    </location>
    <ligand>
        <name>ATP</name>
        <dbReference type="ChEBI" id="CHEBI:30616"/>
    </ligand>
</feature>
<dbReference type="InterPro" id="IPR017441">
    <property type="entry name" value="Protein_kinase_ATP_BS"/>
</dbReference>
<comment type="subcellular location">
    <subcellularLocation>
        <location evidence="1">Membrane</location>
    </subcellularLocation>
</comment>
<dbReference type="Pfam" id="PF00560">
    <property type="entry name" value="LRR_1"/>
    <property type="match status" value="2"/>
</dbReference>
<dbReference type="PROSITE" id="PS00107">
    <property type="entry name" value="PROTEIN_KINASE_ATP"/>
    <property type="match status" value="1"/>
</dbReference>
<protein>
    <recommendedName>
        <fullName evidence="12">Protein kinase domain-containing protein</fullName>
    </recommendedName>
</protein>
<dbReference type="FunFam" id="3.80.10.10:FF:000542">
    <property type="entry name" value="Leucine-rich repeat protein kinase family protein"/>
    <property type="match status" value="1"/>
</dbReference>
<evidence type="ECO:0000256" key="1">
    <source>
        <dbReference type="ARBA" id="ARBA00004370"/>
    </source>
</evidence>
<dbReference type="InterPro" id="IPR011009">
    <property type="entry name" value="Kinase-like_dom_sf"/>
</dbReference>
<dbReference type="InterPro" id="IPR001611">
    <property type="entry name" value="Leu-rich_rpt"/>
</dbReference>
<dbReference type="GO" id="GO:0005524">
    <property type="term" value="F:ATP binding"/>
    <property type="evidence" value="ECO:0007669"/>
    <property type="project" value="UniProtKB-UniRule"/>
</dbReference>
<dbReference type="FunFam" id="3.80.10.10:FF:000363">
    <property type="entry name" value="Leucine-rich repeat family protein"/>
    <property type="match status" value="1"/>
</dbReference>
<dbReference type="Pfam" id="PF13855">
    <property type="entry name" value="LRR_8"/>
    <property type="match status" value="1"/>
</dbReference>
<keyword evidence="7 10" id="KW-0472">Membrane</keyword>
<evidence type="ECO:0000256" key="7">
    <source>
        <dbReference type="ARBA" id="ARBA00023136"/>
    </source>
</evidence>
<keyword evidence="9" id="KW-0547">Nucleotide-binding</keyword>
<evidence type="ECO:0000256" key="3">
    <source>
        <dbReference type="ARBA" id="ARBA00022692"/>
    </source>
</evidence>
<keyword evidence="6 10" id="KW-1133">Transmembrane helix</keyword>
<dbReference type="Proteomes" id="UP001642360">
    <property type="component" value="Unassembled WGS sequence"/>
</dbReference>
<proteinExistence type="predicted"/>
<feature type="domain" description="Protein kinase" evidence="12">
    <location>
        <begin position="605"/>
        <end position="705"/>
    </location>
</feature>
<evidence type="ECO:0000256" key="2">
    <source>
        <dbReference type="ARBA" id="ARBA00022614"/>
    </source>
</evidence>
<keyword evidence="3 10" id="KW-0812">Transmembrane</keyword>
<evidence type="ECO:0000313" key="14">
    <source>
        <dbReference type="Proteomes" id="UP001642360"/>
    </source>
</evidence>
<dbReference type="Gene3D" id="3.30.200.20">
    <property type="entry name" value="Phosphorylase Kinase, domain 1"/>
    <property type="match status" value="1"/>
</dbReference>
<organism evidence="13 14">
    <name type="scientific">Ilex paraguariensis</name>
    <name type="common">yerba mate</name>
    <dbReference type="NCBI Taxonomy" id="185542"/>
    <lineage>
        <taxon>Eukaryota</taxon>
        <taxon>Viridiplantae</taxon>
        <taxon>Streptophyta</taxon>
        <taxon>Embryophyta</taxon>
        <taxon>Tracheophyta</taxon>
        <taxon>Spermatophyta</taxon>
        <taxon>Magnoliopsida</taxon>
        <taxon>eudicotyledons</taxon>
        <taxon>Gunneridae</taxon>
        <taxon>Pentapetalae</taxon>
        <taxon>asterids</taxon>
        <taxon>campanulids</taxon>
        <taxon>Aquifoliales</taxon>
        <taxon>Aquifoliaceae</taxon>
        <taxon>Ilex</taxon>
    </lineage>
</organism>
<dbReference type="GO" id="GO:0016020">
    <property type="term" value="C:membrane"/>
    <property type="evidence" value="ECO:0007669"/>
    <property type="project" value="UniProtKB-SubCell"/>
</dbReference>
<keyword evidence="14" id="KW-1185">Reference proteome</keyword>
<dbReference type="EMBL" id="CAUOFW020007168">
    <property type="protein sequence ID" value="CAK9177845.1"/>
    <property type="molecule type" value="Genomic_DNA"/>
</dbReference>
<dbReference type="PANTHER" id="PTHR45974:SF266">
    <property type="entry name" value="LEUCINE-RICH REPEAT RECEPTOR PROTEIN KINASE HPCA1"/>
    <property type="match status" value="1"/>
</dbReference>
<keyword evidence="4 11" id="KW-0732">Signal</keyword>
<name>A0ABC8U915_9AQUA</name>
<dbReference type="PROSITE" id="PS51450">
    <property type="entry name" value="LRR"/>
    <property type="match status" value="1"/>
</dbReference>
<evidence type="ECO:0000256" key="11">
    <source>
        <dbReference type="SAM" id="SignalP"/>
    </source>
</evidence>
<evidence type="ECO:0000256" key="9">
    <source>
        <dbReference type="PROSITE-ProRule" id="PRU10141"/>
    </source>
</evidence>
<keyword evidence="8" id="KW-0325">Glycoprotein</keyword>
<dbReference type="AlphaFoldDB" id="A0ABC8U915"/>
<gene>
    <name evidence="13" type="ORF">ILEXP_LOCUS47763</name>
</gene>
<dbReference type="Pfam" id="PF07714">
    <property type="entry name" value="PK_Tyr_Ser-Thr"/>
    <property type="match status" value="1"/>
</dbReference>
<keyword evidence="5" id="KW-0677">Repeat</keyword>
<dbReference type="FunFam" id="3.30.200.20:FF:000328">
    <property type="entry name" value="Leucine-rich repeat protein kinase family protein"/>
    <property type="match status" value="1"/>
</dbReference>
<feature type="signal peptide" evidence="11">
    <location>
        <begin position="1"/>
        <end position="21"/>
    </location>
</feature>
<accession>A0ABC8U915</accession>
<keyword evidence="9" id="KW-0067">ATP-binding</keyword>
<evidence type="ECO:0000256" key="4">
    <source>
        <dbReference type="ARBA" id="ARBA00022729"/>
    </source>
</evidence>
<keyword evidence="2" id="KW-0433">Leucine-rich repeat</keyword>
<reference evidence="13 14" key="1">
    <citation type="submission" date="2024-02" db="EMBL/GenBank/DDBJ databases">
        <authorList>
            <person name="Vignale AGUSTIN F."/>
            <person name="Sosa J E."/>
            <person name="Modenutti C."/>
        </authorList>
    </citation>
    <scope>NUCLEOTIDE SEQUENCE [LARGE SCALE GENOMIC DNA]</scope>
</reference>